<evidence type="ECO:0000313" key="7">
    <source>
        <dbReference type="EMBL" id="MRX73359.1"/>
    </source>
</evidence>
<comment type="caution">
    <text evidence="7">The sequence shown here is derived from an EMBL/GenBank/DDBJ whole genome shotgun (WGS) entry which is preliminary data.</text>
</comment>
<dbReference type="AlphaFoldDB" id="A0A7X2J151"/>
<dbReference type="GO" id="GO:0005886">
    <property type="term" value="C:plasma membrane"/>
    <property type="evidence" value="ECO:0007669"/>
    <property type="project" value="UniProtKB-SubCell"/>
</dbReference>
<keyword evidence="5 6" id="KW-0472">Membrane</keyword>
<keyword evidence="2" id="KW-1003">Cell membrane</keyword>
<organism evidence="7 8">
    <name type="scientific">Metabacillus lacus</name>
    <dbReference type="NCBI Taxonomy" id="1983721"/>
    <lineage>
        <taxon>Bacteria</taxon>
        <taxon>Bacillati</taxon>
        <taxon>Bacillota</taxon>
        <taxon>Bacilli</taxon>
        <taxon>Bacillales</taxon>
        <taxon>Bacillaceae</taxon>
        <taxon>Metabacillus</taxon>
    </lineage>
</organism>
<feature type="transmembrane region" description="Helical" evidence="6">
    <location>
        <begin position="175"/>
        <end position="195"/>
    </location>
</feature>
<evidence type="ECO:0000256" key="6">
    <source>
        <dbReference type="SAM" id="Phobius"/>
    </source>
</evidence>
<evidence type="ECO:0000256" key="4">
    <source>
        <dbReference type="ARBA" id="ARBA00022989"/>
    </source>
</evidence>
<proteinExistence type="predicted"/>
<dbReference type="PIRSF" id="PIRSF035875">
    <property type="entry name" value="RNase_BN"/>
    <property type="match status" value="1"/>
</dbReference>
<dbReference type="OrthoDB" id="9775903at2"/>
<name>A0A7X2J151_9BACI</name>
<feature type="transmembrane region" description="Helical" evidence="6">
    <location>
        <begin position="130"/>
        <end position="163"/>
    </location>
</feature>
<keyword evidence="3 6" id="KW-0812">Transmembrane</keyword>
<feature type="transmembrane region" description="Helical" evidence="6">
    <location>
        <begin position="240"/>
        <end position="261"/>
    </location>
</feature>
<feature type="transmembrane region" description="Helical" evidence="6">
    <location>
        <begin position="89"/>
        <end position="109"/>
    </location>
</feature>
<dbReference type="PANTHER" id="PTHR30213">
    <property type="entry name" value="INNER MEMBRANE PROTEIN YHJD"/>
    <property type="match status" value="1"/>
</dbReference>
<dbReference type="EMBL" id="WKKI01000033">
    <property type="protein sequence ID" value="MRX73359.1"/>
    <property type="molecule type" value="Genomic_DNA"/>
</dbReference>
<dbReference type="InterPro" id="IPR017039">
    <property type="entry name" value="Virul_fac_BrkB"/>
</dbReference>
<evidence type="ECO:0000256" key="3">
    <source>
        <dbReference type="ARBA" id="ARBA00022692"/>
    </source>
</evidence>
<keyword evidence="8" id="KW-1185">Reference proteome</keyword>
<dbReference type="PANTHER" id="PTHR30213:SF0">
    <property type="entry name" value="UPF0761 MEMBRANE PROTEIN YIHY"/>
    <property type="match status" value="1"/>
</dbReference>
<protein>
    <submittedName>
        <fullName evidence="7">YihY family inner membrane protein</fullName>
    </submittedName>
</protein>
<accession>A0A7X2J151</accession>
<dbReference type="Pfam" id="PF03631">
    <property type="entry name" value="Virul_fac_BrkB"/>
    <property type="match status" value="1"/>
</dbReference>
<dbReference type="NCBIfam" id="TIGR00765">
    <property type="entry name" value="yihY_not_rbn"/>
    <property type="match status" value="1"/>
</dbReference>
<dbReference type="Proteomes" id="UP000448867">
    <property type="component" value="Unassembled WGS sequence"/>
</dbReference>
<keyword evidence="4 6" id="KW-1133">Transmembrane helix</keyword>
<comment type="subcellular location">
    <subcellularLocation>
        <location evidence="1">Cell membrane</location>
        <topology evidence="1">Multi-pass membrane protein</topology>
    </subcellularLocation>
</comment>
<sequence length="275" mass="30765">MRDNRKESFLAELMKRFFNDDVTGMSAELAYFFLLSLFPFLIFLITLFGFLPLSEEDVLSFLAQYAPEGTMLMIENILSQVLNTQNGGLLSFGILATIWSASNGIHSIVRALNKAFEVSESRSFFAARGISILLTFAMVFVIIVALLLPVFGHEIGLFIFSLFGFSELFFHLWNAIRWVLSALILFVVFAALYLFAPNKHLLLKHVLPGAAFSTIGWIAASAIFSYFVTSFANFSAMYGSIGGIIILMIWFYITGMMIILGGELNAAFYKRHSAK</sequence>
<feature type="transmembrane region" description="Helical" evidence="6">
    <location>
        <begin position="207"/>
        <end position="228"/>
    </location>
</feature>
<gene>
    <name evidence="7" type="ORF">GJU40_14515</name>
</gene>
<reference evidence="7 8" key="1">
    <citation type="submission" date="2019-11" db="EMBL/GenBank/DDBJ databases">
        <title>Bacillus lacus genome.</title>
        <authorList>
            <person name="Allen C.J."/>
            <person name="Newman J.D."/>
        </authorList>
    </citation>
    <scope>NUCLEOTIDE SEQUENCE [LARGE SCALE GENOMIC DNA]</scope>
    <source>
        <strain evidence="7 8">KCTC 33946</strain>
    </source>
</reference>
<evidence type="ECO:0000256" key="5">
    <source>
        <dbReference type="ARBA" id="ARBA00023136"/>
    </source>
</evidence>
<dbReference type="RefSeq" id="WP_154308825.1">
    <property type="nucleotide sequence ID" value="NZ_WKKI01000033.1"/>
</dbReference>
<evidence type="ECO:0000256" key="1">
    <source>
        <dbReference type="ARBA" id="ARBA00004651"/>
    </source>
</evidence>
<evidence type="ECO:0000256" key="2">
    <source>
        <dbReference type="ARBA" id="ARBA00022475"/>
    </source>
</evidence>
<evidence type="ECO:0000313" key="8">
    <source>
        <dbReference type="Proteomes" id="UP000448867"/>
    </source>
</evidence>
<feature type="transmembrane region" description="Helical" evidence="6">
    <location>
        <begin position="29"/>
        <end position="51"/>
    </location>
</feature>